<evidence type="ECO:0000313" key="2">
    <source>
        <dbReference type="EMBL" id="CAF1501256.1"/>
    </source>
</evidence>
<protein>
    <submittedName>
        <fullName evidence="2">Uncharacterized protein</fullName>
    </submittedName>
</protein>
<dbReference type="AlphaFoldDB" id="A0A815TCK4"/>
<dbReference type="OrthoDB" id="10199000at2759"/>
<dbReference type="Proteomes" id="UP000677228">
    <property type="component" value="Unassembled WGS sequence"/>
</dbReference>
<accession>A0A815TCK4</accession>
<dbReference type="EMBL" id="CAJOBA010064150">
    <property type="protein sequence ID" value="CAF4350373.1"/>
    <property type="molecule type" value="Genomic_DNA"/>
</dbReference>
<keyword evidence="6" id="KW-1185">Reference proteome</keyword>
<evidence type="ECO:0000313" key="6">
    <source>
        <dbReference type="Proteomes" id="UP000663829"/>
    </source>
</evidence>
<evidence type="ECO:0000313" key="3">
    <source>
        <dbReference type="EMBL" id="CAF1558977.1"/>
    </source>
</evidence>
<keyword evidence="1" id="KW-0812">Transmembrane</keyword>
<sequence length="142" mass="16324">IGWIIFAICIIPIPIVFIVNYIKEYRKLTRETISAPINHRTHNHLVTGQNYVERPRYLEAFTRNNEPADDWGPKRDADHIGPYAHLSKRLQPMTIYPVTTEKGLTNSTFEANSPPALAFQPSDGIVNPSYQINGDDFRNERF</sequence>
<comment type="caution">
    <text evidence="2">The sequence shown here is derived from an EMBL/GenBank/DDBJ whole genome shotgun (WGS) entry which is preliminary data.</text>
</comment>
<organism evidence="2 6">
    <name type="scientific">Didymodactylos carnosus</name>
    <dbReference type="NCBI Taxonomy" id="1234261"/>
    <lineage>
        <taxon>Eukaryota</taxon>
        <taxon>Metazoa</taxon>
        <taxon>Spiralia</taxon>
        <taxon>Gnathifera</taxon>
        <taxon>Rotifera</taxon>
        <taxon>Eurotatoria</taxon>
        <taxon>Bdelloidea</taxon>
        <taxon>Philodinida</taxon>
        <taxon>Philodinidae</taxon>
        <taxon>Didymodactylos</taxon>
    </lineage>
</organism>
<evidence type="ECO:0000256" key="1">
    <source>
        <dbReference type="SAM" id="Phobius"/>
    </source>
</evidence>
<feature type="non-terminal residue" evidence="2">
    <location>
        <position position="142"/>
    </location>
</feature>
<dbReference type="EMBL" id="CAJNOK010041572">
    <property type="protein sequence ID" value="CAF1558977.1"/>
    <property type="molecule type" value="Genomic_DNA"/>
</dbReference>
<dbReference type="EMBL" id="CAJOBC010087967">
    <property type="protein sequence ID" value="CAF4362911.1"/>
    <property type="molecule type" value="Genomic_DNA"/>
</dbReference>
<evidence type="ECO:0000313" key="4">
    <source>
        <dbReference type="EMBL" id="CAF4350373.1"/>
    </source>
</evidence>
<keyword evidence="1" id="KW-1133">Transmembrane helix</keyword>
<proteinExistence type="predicted"/>
<keyword evidence="1" id="KW-0472">Membrane</keyword>
<reference evidence="2" key="1">
    <citation type="submission" date="2021-02" db="EMBL/GenBank/DDBJ databases">
        <authorList>
            <person name="Nowell W R."/>
        </authorList>
    </citation>
    <scope>NUCLEOTIDE SEQUENCE</scope>
</reference>
<feature type="transmembrane region" description="Helical" evidence="1">
    <location>
        <begin position="5"/>
        <end position="22"/>
    </location>
</feature>
<dbReference type="Proteomes" id="UP000682733">
    <property type="component" value="Unassembled WGS sequence"/>
</dbReference>
<evidence type="ECO:0000313" key="5">
    <source>
        <dbReference type="EMBL" id="CAF4362911.1"/>
    </source>
</evidence>
<name>A0A815TCK4_9BILA</name>
<dbReference type="Proteomes" id="UP000681722">
    <property type="component" value="Unassembled WGS sequence"/>
</dbReference>
<dbReference type="EMBL" id="CAJNOQ010022449">
    <property type="protein sequence ID" value="CAF1501256.1"/>
    <property type="molecule type" value="Genomic_DNA"/>
</dbReference>
<dbReference type="Proteomes" id="UP000663829">
    <property type="component" value="Unassembled WGS sequence"/>
</dbReference>
<gene>
    <name evidence="2" type="ORF">GPM918_LOCUS36690</name>
    <name evidence="3" type="ORF">OVA965_LOCUS39699</name>
    <name evidence="5" type="ORF">SRO942_LOCUS37438</name>
    <name evidence="4" type="ORF">TMI583_LOCUS41043</name>
</gene>